<dbReference type="PANTHER" id="PTHR12992">
    <property type="entry name" value="NUDIX HYDROLASE"/>
    <property type="match status" value="1"/>
</dbReference>
<organism evidence="8 9">
    <name type="scientific">Natronincola peptidivorans</name>
    <dbReference type="NCBI Taxonomy" id="426128"/>
    <lineage>
        <taxon>Bacteria</taxon>
        <taxon>Bacillati</taxon>
        <taxon>Bacillota</taxon>
        <taxon>Clostridia</taxon>
        <taxon>Peptostreptococcales</taxon>
        <taxon>Natronincolaceae</taxon>
        <taxon>Natronincola</taxon>
    </lineage>
</organism>
<proteinExistence type="predicted"/>
<evidence type="ECO:0000256" key="1">
    <source>
        <dbReference type="ARBA" id="ARBA00001936"/>
    </source>
</evidence>
<comment type="cofactor">
    <cofactor evidence="2">
        <name>Mg(2+)</name>
        <dbReference type="ChEBI" id="CHEBI:18420"/>
    </cofactor>
</comment>
<protein>
    <submittedName>
        <fullName evidence="8">NUDIX domain-containing protein</fullName>
    </submittedName>
</protein>
<comment type="cofactor">
    <cofactor evidence="1">
        <name>Mn(2+)</name>
        <dbReference type="ChEBI" id="CHEBI:29035"/>
    </cofactor>
</comment>
<name>A0A1H9Y604_9FIRM</name>
<dbReference type="Proteomes" id="UP000199568">
    <property type="component" value="Unassembled WGS sequence"/>
</dbReference>
<reference evidence="8 9" key="1">
    <citation type="submission" date="2016-10" db="EMBL/GenBank/DDBJ databases">
        <authorList>
            <person name="de Groot N.N."/>
        </authorList>
    </citation>
    <scope>NUCLEOTIDE SEQUENCE [LARGE SCALE GENOMIC DNA]</scope>
    <source>
        <strain evidence="8 9">DSM 18979</strain>
    </source>
</reference>
<evidence type="ECO:0000256" key="4">
    <source>
        <dbReference type="ARBA" id="ARBA00022801"/>
    </source>
</evidence>
<evidence type="ECO:0000259" key="7">
    <source>
        <dbReference type="PROSITE" id="PS51462"/>
    </source>
</evidence>
<keyword evidence="4" id="KW-0378">Hydrolase</keyword>
<dbReference type="EMBL" id="FOHU01000001">
    <property type="protein sequence ID" value="SES64241.1"/>
    <property type="molecule type" value="Genomic_DNA"/>
</dbReference>
<dbReference type="PROSITE" id="PS51462">
    <property type="entry name" value="NUDIX"/>
    <property type="match status" value="1"/>
</dbReference>
<dbReference type="Gene3D" id="3.90.79.10">
    <property type="entry name" value="Nucleoside Triphosphate Pyrophosphohydrolase"/>
    <property type="match status" value="1"/>
</dbReference>
<accession>A0A1H9Y604</accession>
<keyword evidence="3" id="KW-0479">Metal-binding</keyword>
<evidence type="ECO:0000313" key="8">
    <source>
        <dbReference type="EMBL" id="SES64241.1"/>
    </source>
</evidence>
<sequence>MDSSKIVEIFKVKAKKKSSAHPLLKSSVLVPIIEVKNEPHILFQVRSYDMKTQPGEICFPGGKVEKNETLQQSAIRETVEELNVSQDHIEVIGKLDPIVTTFNMIIYPFCGVLHNLDLQTIHFNEKEVDSLFTVPIKDLLSQKPLVHKLKIDTIPDESFPFHLIQNGDSYRWRVNDYYVYFYIYKDYVIWGITAKILKNFLDILSD</sequence>
<evidence type="ECO:0000256" key="6">
    <source>
        <dbReference type="ARBA" id="ARBA00023211"/>
    </source>
</evidence>
<dbReference type="AlphaFoldDB" id="A0A1H9Y604"/>
<dbReference type="Pfam" id="PF00293">
    <property type="entry name" value="NUDIX"/>
    <property type="match status" value="1"/>
</dbReference>
<dbReference type="InterPro" id="IPR000086">
    <property type="entry name" value="NUDIX_hydrolase_dom"/>
</dbReference>
<keyword evidence="5" id="KW-0460">Magnesium</keyword>
<dbReference type="CDD" id="cd03426">
    <property type="entry name" value="NUDIX_CoAse_Nudt7"/>
    <property type="match status" value="1"/>
</dbReference>
<dbReference type="InterPro" id="IPR045121">
    <property type="entry name" value="CoAse"/>
</dbReference>
<dbReference type="GO" id="GO:0010945">
    <property type="term" value="F:coenzyme A diphosphatase activity"/>
    <property type="evidence" value="ECO:0007669"/>
    <property type="project" value="InterPro"/>
</dbReference>
<dbReference type="GO" id="GO:0046872">
    <property type="term" value="F:metal ion binding"/>
    <property type="evidence" value="ECO:0007669"/>
    <property type="project" value="UniProtKB-KW"/>
</dbReference>
<evidence type="ECO:0000256" key="5">
    <source>
        <dbReference type="ARBA" id="ARBA00022842"/>
    </source>
</evidence>
<evidence type="ECO:0000256" key="2">
    <source>
        <dbReference type="ARBA" id="ARBA00001946"/>
    </source>
</evidence>
<keyword evidence="6" id="KW-0464">Manganese</keyword>
<feature type="domain" description="Nudix hydrolase" evidence="7">
    <location>
        <begin position="23"/>
        <end position="159"/>
    </location>
</feature>
<dbReference type="SUPFAM" id="SSF55811">
    <property type="entry name" value="Nudix"/>
    <property type="match status" value="1"/>
</dbReference>
<evidence type="ECO:0000313" key="9">
    <source>
        <dbReference type="Proteomes" id="UP000199568"/>
    </source>
</evidence>
<evidence type="ECO:0000256" key="3">
    <source>
        <dbReference type="ARBA" id="ARBA00022723"/>
    </source>
</evidence>
<dbReference type="STRING" id="426128.SAMN05660297_00053"/>
<gene>
    <name evidence="8" type="ORF">SAMN05660297_00053</name>
</gene>
<dbReference type="InterPro" id="IPR015797">
    <property type="entry name" value="NUDIX_hydrolase-like_dom_sf"/>
</dbReference>
<dbReference type="OrthoDB" id="9802805at2"/>
<keyword evidence="9" id="KW-1185">Reference proteome</keyword>
<dbReference type="RefSeq" id="WP_090437695.1">
    <property type="nucleotide sequence ID" value="NZ_FOHU01000001.1"/>
</dbReference>
<dbReference type="PANTHER" id="PTHR12992:SF11">
    <property type="entry name" value="MITOCHONDRIAL COENZYME A DIPHOSPHATASE NUDT8"/>
    <property type="match status" value="1"/>
</dbReference>